<keyword evidence="2" id="KW-0378">Hydrolase</keyword>
<keyword evidence="6" id="KW-0106">Calcium</keyword>
<feature type="binding site" evidence="6">
    <location>
        <position position="190"/>
    </location>
    <ligand>
        <name>Ca(2+)</name>
        <dbReference type="ChEBI" id="CHEBI:29108"/>
    </ligand>
</feature>
<comment type="subunit">
    <text evidence="4">Heterodimer of an alpha subunit and a beta subunit processed from the same precursor.</text>
</comment>
<comment type="similarity">
    <text evidence="1">Belongs to the peptidase S45 family.</text>
</comment>
<feature type="binding site" evidence="6">
    <location>
        <position position="337"/>
    </location>
    <ligand>
        <name>Ca(2+)</name>
        <dbReference type="ChEBI" id="CHEBI:29108"/>
    </ligand>
</feature>
<reference evidence="8" key="1">
    <citation type="submission" date="2016-09" db="EMBL/GenBank/DDBJ databases">
        <authorList>
            <person name="Wan X."/>
            <person name="Hou S."/>
        </authorList>
    </citation>
    <scope>NUCLEOTIDE SEQUENCE [LARGE SCALE GENOMIC DNA]</scope>
    <source>
        <strain evidence="8">KH87</strain>
    </source>
</reference>
<dbReference type="InterPro" id="IPR043147">
    <property type="entry name" value="Penicillin_amidase_A-knob"/>
</dbReference>
<dbReference type="InterPro" id="IPR029055">
    <property type="entry name" value="Ntn_hydrolases_N"/>
</dbReference>
<evidence type="ECO:0000256" key="1">
    <source>
        <dbReference type="ARBA" id="ARBA00006586"/>
    </source>
</evidence>
<evidence type="ECO:0000313" key="7">
    <source>
        <dbReference type="EMBL" id="OEY69247.1"/>
    </source>
</evidence>
<dbReference type="Gene3D" id="3.60.20.10">
    <property type="entry name" value="Glutamine Phosphoribosylpyrophosphate, subunit 1, domain 1"/>
    <property type="match status" value="1"/>
</dbReference>
<name>A0A1E7Q524_9GAMM</name>
<sequence length="808" mass="90208">MNWWKWLFSSLIILIAVVAIVASATIYSALYISLPAYDTKLAADVSATVRVDRDNLGYLSIHAANRQDASYALGFAHAQERFFQMDLLRRNAAGELAGLFGSRAVAADKALRQHRFRHHAEQALQQLTQQQNQLLQGYTNGVNAGLNALTLPPFEYWILRQQPQPWQATDSFLVIYSMYLDLQGKLGRDEYAMTVLKNSIDSDWYHFLQQHSQHWQAAIDASIIPAVLMPRSAYPSVLTQQLNACVQCDVKDATDIGSNNFAVSGTLTHHGSAILADDMHLGLRVPNTWYKAQLNWRQNNQIIQVTGLSLPGAPAIVVGSNTNIAWGFTNSTGDWHDLIKLTLSDDGKRYLSQDGWQPLQYHYETIKVAHDKDQALELASTHWGPVVYFPANHSTNPTAKNSAGNTSNSNDNQAYALRWVGYDSKAVNFNLIALETASTVQQAVNLAPNIGIPAQNLVVADAAGHIAWTIAGAIPKRSLDYDWDTAQDWSQQPDYWQGYIDATEQPAIINPSIKRLWSANARTVGADMYAKIGNGGYDLGARGQQIRDQLLDNTAFNEADLHQIQLDNNAKMLARWQQLLLSQLTAEFIEEHQLQQYQNQVSLSSDQANVNAIGYTLVKHFRQQLLQLQFAPLSALLEQQGAASRDLKFSLEPAIWQMLQQKRADTVVAPYTDWQHLMQSAILQSKQQLEQQNGSIDNSRWGLVNQAKIQHPLALAIPYFGNWLNMPNTEMNGDSHMPRVQGSTFGQSQRLVVAPGQEHLGILTMPTGQSGHPLSPFYRADHTYWLNGVTLPFLPGAKKYQLLLTPQP</sequence>
<dbReference type="PIRSF" id="PIRSF001227">
    <property type="entry name" value="Pen_acylase"/>
    <property type="match status" value="1"/>
</dbReference>
<feature type="binding site" evidence="6">
    <location>
        <position position="334"/>
    </location>
    <ligand>
        <name>Ca(2+)</name>
        <dbReference type="ChEBI" id="CHEBI:29108"/>
    </ligand>
</feature>
<keyword evidence="6" id="KW-0479">Metal-binding</keyword>
<dbReference type="PANTHER" id="PTHR34218:SF4">
    <property type="entry name" value="ACYL-HOMOSERINE LACTONE ACYLASE QUIP"/>
    <property type="match status" value="1"/>
</dbReference>
<dbReference type="Gene3D" id="2.30.120.10">
    <property type="match status" value="1"/>
</dbReference>
<dbReference type="RefSeq" id="WP_070048813.1">
    <property type="nucleotide sequence ID" value="NZ_CBCSDO010000006.1"/>
</dbReference>
<dbReference type="Proteomes" id="UP000242258">
    <property type="component" value="Unassembled WGS sequence"/>
</dbReference>
<dbReference type="Pfam" id="PF01804">
    <property type="entry name" value="Penicil_amidase"/>
    <property type="match status" value="1"/>
</dbReference>
<dbReference type="GO" id="GO:0017000">
    <property type="term" value="P:antibiotic biosynthetic process"/>
    <property type="evidence" value="ECO:0007669"/>
    <property type="project" value="InterPro"/>
</dbReference>
<dbReference type="Gene3D" id="1.10.439.10">
    <property type="entry name" value="Penicillin Amidohydrolase, domain 1"/>
    <property type="match status" value="1"/>
</dbReference>
<keyword evidence="3" id="KW-0865">Zymogen</keyword>
<evidence type="ECO:0000256" key="6">
    <source>
        <dbReference type="PIRSR" id="PIRSR001227-2"/>
    </source>
</evidence>
<dbReference type="InterPro" id="IPR043146">
    <property type="entry name" value="Penicillin_amidase_N_B-knob"/>
</dbReference>
<dbReference type="AlphaFoldDB" id="A0A1E7Q524"/>
<evidence type="ECO:0000256" key="2">
    <source>
        <dbReference type="ARBA" id="ARBA00022801"/>
    </source>
</evidence>
<evidence type="ECO:0000256" key="4">
    <source>
        <dbReference type="ARBA" id="ARBA00038735"/>
    </source>
</evidence>
<evidence type="ECO:0000256" key="5">
    <source>
        <dbReference type="PIRSR" id="PIRSR001227-1"/>
    </source>
</evidence>
<dbReference type="OrthoDB" id="9760084at2"/>
<dbReference type="CDD" id="cd03747">
    <property type="entry name" value="Ntn_PGA_like"/>
    <property type="match status" value="1"/>
</dbReference>
<dbReference type="GO" id="GO:0046872">
    <property type="term" value="F:metal ion binding"/>
    <property type="evidence" value="ECO:0007669"/>
    <property type="project" value="UniProtKB-KW"/>
</dbReference>
<keyword evidence="8" id="KW-1185">Reference proteome</keyword>
<accession>A0A1E7Q524</accession>
<dbReference type="GO" id="GO:0016811">
    <property type="term" value="F:hydrolase activity, acting on carbon-nitrogen (but not peptide) bonds, in linear amides"/>
    <property type="evidence" value="ECO:0007669"/>
    <property type="project" value="InterPro"/>
</dbReference>
<dbReference type="STRING" id="1628148.BI198_06425"/>
<organism evidence="7 8">
    <name type="scientific">Rheinheimera salexigens</name>
    <dbReference type="NCBI Taxonomy" id="1628148"/>
    <lineage>
        <taxon>Bacteria</taxon>
        <taxon>Pseudomonadati</taxon>
        <taxon>Pseudomonadota</taxon>
        <taxon>Gammaproteobacteria</taxon>
        <taxon>Chromatiales</taxon>
        <taxon>Chromatiaceae</taxon>
        <taxon>Rheinheimera</taxon>
    </lineage>
</organism>
<evidence type="ECO:0000313" key="8">
    <source>
        <dbReference type="Proteomes" id="UP000242258"/>
    </source>
</evidence>
<protein>
    <submittedName>
        <fullName evidence="7">Penicillin amidase</fullName>
    </submittedName>
</protein>
<dbReference type="PANTHER" id="PTHR34218">
    <property type="entry name" value="PEPTIDASE S45 PENICILLIN AMIDASE"/>
    <property type="match status" value="1"/>
</dbReference>
<dbReference type="InterPro" id="IPR002692">
    <property type="entry name" value="S45"/>
</dbReference>
<comment type="cofactor">
    <cofactor evidence="6">
        <name>Ca(2+)</name>
        <dbReference type="ChEBI" id="CHEBI:29108"/>
    </cofactor>
    <text evidence="6">Binds 1 Ca(2+) ion per dimer.</text>
</comment>
<dbReference type="EMBL" id="MKEK01000001">
    <property type="protein sequence ID" value="OEY69247.1"/>
    <property type="molecule type" value="Genomic_DNA"/>
</dbReference>
<dbReference type="InterPro" id="IPR014395">
    <property type="entry name" value="Pen/GL7ACA/AHL_acylase"/>
</dbReference>
<feature type="active site" description="Nucleophile" evidence="5">
    <location>
        <position position="258"/>
    </location>
</feature>
<comment type="caution">
    <text evidence="7">The sequence shown here is derived from an EMBL/GenBank/DDBJ whole genome shotgun (WGS) entry which is preliminary data.</text>
</comment>
<dbReference type="Gene3D" id="1.10.1400.10">
    <property type="match status" value="1"/>
</dbReference>
<gene>
    <name evidence="7" type="ORF">BI198_06425</name>
</gene>
<evidence type="ECO:0000256" key="3">
    <source>
        <dbReference type="ARBA" id="ARBA00023145"/>
    </source>
</evidence>
<dbReference type="SUPFAM" id="SSF56235">
    <property type="entry name" value="N-terminal nucleophile aminohydrolases (Ntn hydrolases)"/>
    <property type="match status" value="1"/>
</dbReference>
<proteinExistence type="inferred from homology"/>
<dbReference type="InterPro" id="IPR023343">
    <property type="entry name" value="Penicillin_amidase_dom1"/>
</dbReference>